<feature type="compositionally biased region" description="Basic and acidic residues" evidence="1">
    <location>
        <begin position="461"/>
        <end position="471"/>
    </location>
</feature>
<evidence type="ECO:0000313" key="2">
    <source>
        <dbReference type="EMBL" id="CAG8737998.1"/>
    </source>
</evidence>
<proteinExistence type="predicted"/>
<feature type="non-terminal residue" evidence="2">
    <location>
        <position position="496"/>
    </location>
</feature>
<dbReference type="PANTHER" id="PTHR31669">
    <property type="entry name" value="PROTEIN FAR1-RELATED SEQUENCE 10-RELATED"/>
    <property type="match status" value="1"/>
</dbReference>
<keyword evidence="3" id="KW-1185">Reference proteome</keyword>
<feature type="region of interest" description="Disordered" evidence="1">
    <location>
        <begin position="443"/>
        <end position="496"/>
    </location>
</feature>
<dbReference type="InterPro" id="IPR031052">
    <property type="entry name" value="FHY3/FAR1"/>
</dbReference>
<comment type="caution">
    <text evidence="2">The sequence shown here is derived from an EMBL/GenBank/DDBJ whole genome shotgun (WGS) entry which is preliminary data.</text>
</comment>
<dbReference type="GO" id="GO:0006355">
    <property type="term" value="P:regulation of DNA-templated transcription"/>
    <property type="evidence" value="ECO:0007669"/>
    <property type="project" value="InterPro"/>
</dbReference>
<dbReference type="PANTHER" id="PTHR31669:SF251">
    <property type="entry name" value="PROTEIN FAR1-RELATED SEQUENCE"/>
    <property type="match status" value="1"/>
</dbReference>
<feature type="compositionally biased region" description="Basic residues" evidence="1">
    <location>
        <begin position="472"/>
        <end position="486"/>
    </location>
</feature>
<evidence type="ECO:0000313" key="3">
    <source>
        <dbReference type="Proteomes" id="UP000789759"/>
    </source>
</evidence>
<accession>A0A9N9NKJ0</accession>
<organism evidence="2 3">
    <name type="scientific">Cetraspora pellucida</name>
    <dbReference type="NCBI Taxonomy" id="1433469"/>
    <lineage>
        <taxon>Eukaryota</taxon>
        <taxon>Fungi</taxon>
        <taxon>Fungi incertae sedis</taxon>
        <taxon>Mucoromycota</taxon>
        <taxon>Glomeromycotina</taxon>
        <taxon>Glomeromycetes</taxon>
        <taxon>Diversisporales</taxon>
        <taxon>Gigasporaceae</taxon>
        <taxon>Cetraspora</taxon>
    </lineage>
</organism>
<sequence>MSSERGTYHEEFQDNATFRKWDCMDNIFDALYNNSQVVDISTSSNVPNNMNQTDYKKKEMENLEGHQHYELQEGLMFHNWKHAMNEIKKYEKRKGFRTCCYHIEKLKNEEKNITFTTEMTKDIKFFVTKINCSPQQICKALEEKYFVKVYMPVLRQKEVDPQWYVEVDWDPNNPALVTTIHDEFPTTNALHCIFYIAQNISLNLKNYLKDNYDEFISDFFEKCLLDKYNNKGLVNYLQWLYANKESWAKAFVLKLFMAGMSSTLQVKSYNTKIKRLIFNSNTTILELAEKLMICVFKEDKKTEYALLHVSVPKAALVVTADSILPNVCKMLCKYLTTEMLKIQEDQIKQSLQYHAMIVVQEKLQKFLIVNLDNFALFGKNFTDIDIIAKSMLDLIDTNKVMLYIQAATFHIQLIRSRWYNETSSDPAQESFLVAQKFGLEHNSNVDSNSASNSESEDDTDKIELDPKELMNPHKRKDKGQLKRTNRIRYANEPPKK</sequence>
<gene>
    <name evidence="2" type="ORF">CPELLU_LOCUS13920</name>
</gene>
<name>A0A9N9NKJ0_9GLOM</name>
<feature type="compositionally biased region" description="Low complexity" evidence="1">
    <location>
        <begin position="443"/>
        <end position="453"/>
    </location>
</feature>
<dbReference type="Proteomes" id="UP000789759">
    <property type="component" value="Unassembled WGS sequence"/>
</dbReference>
<protein>
    <submittedName>
        <fullName evidence="2">13290_t:CDS:1</fullName>
    </submittedName>
</protein>
<dbReference type="OrthoDB" id="2348750at2759"/>
<dbReference type="AlphaFoldDB" id="A0A9N9NKJ0"/>
<dbReference type="EMBL" id="CAJVQA010015574">
    <property type="protein sequence ID" value="CAG8737998.1"/>
    <property type="molecule type" value="Genomic_DNA"/>
</dbReference>
<reference evidence="2" key="1">
    <citation type="submission" date="2021-06" db="EMBL/GenBank/DDBJ databases">
        <authorList>
            <person name="Kallberg Y."/>
            <person name="Tangrot J."/>
            <person name="Rosling A."/>
        </authorList>
    </citation>
    <scope>NUCLEOTIDE SEQUENCE</scope>
    <source>
        <strain evidence="2">FL966</strain>
    </source>
</reference>
<evidence type="ECO:0000256" key="1">
    <source>
        <dbReference type="SAM" id="MobiDB-lite"/>
    </source>
</evidence>